<dbReference type="Proteomes" id="UP001165960">
    <property type="component" value="Unassembled WGS sequence"/>
</dbReference>
<reference evidence="1" key="1">
    <citation type="submission" date="2022-04" db="EMBL/GenBank/DDBJ databases">
        <title>Genome of the entomopathogenic fungus Entomophthora muscae.</title>
        <authorList>
            <person name="Elya C."/>
            <person name="Lovett B.R."/>
            <person name="Lee E."/>
            <person name="Macias A.M."/>
            <person name="Hajek A.E."/>
            <person name="De Bivort B.L."/>
            <person name="Kasson M.T."/>
            <person name="De Fine Licht H.H."/>
            <person name="Stajich J.E."/>
        </authorList>
    </citation>
    <scope>NUCLEOTIDE SEQUENCE</scope>
    <source>
        <strain evidence="1">Berkeley</strain>
    </source>
</reference>
<name>A0ACC2SRJ4_9FUNG</name>
<organism evidence="1 2">
    <name type="scientific">Entomophthora muscae</name>
    <dbReference type="NCBI Taxonomy" id="34485"/>
    <lineage>
        <taxon>Eukaryota</taxon>
        <taxon>Fungi</taxon>
        <taxon>Fungi incertae sedis</taxon>
        <taxon>Zoopagomycota</taxon>
        <taxon>Entomophthoromycotina</taxon>
        <taxon>Entomophthoromycetes</taxon>
        <taxon>Entomophthorales</taxon>
        <taxon>Entomophthoraceae</taxon>
        <taxon>Entomophthora</taxon>
    </lineage>
</organism>
<gene>
    <name evidence="1" type="ORF">DSO57_1025430</name>
</gene>
<accession>A0ACC2SRJ4</accession>
<protein>
    <submittedName>
        <fullName evidence="1">Uncharacterized protein</fullName>
    </submittedName>
</protein>
<dbReference type="EMBL" id="QTSX02004403">
    <property type="protein sequence ID" value="KAJ9064903.1"/>
    <property type="molecule type" value="Genomic_DNA"/>
</dbReference>
<sequence>MSGNIKVVCRFRPPNSQELRESGEQVIELDPSEETVKVGGEDKEASESNSFTYDKLFGPSSTQRDVFDYSIRSTVDDVLKGYNGTVFAYGQTGSGKTYTMMGNAVDDVEQRGIIPRIVESIFTAILSSSDTMEYTVNVSYMEIYMERIRDLLNPRNDNLPIHEEKNRGVYVKGLMEIYVSSIEEVYQVMRQGSSSRAVAHTNMNAESSRSHSIFVVTISQKNLLDGGSIKTGKLYLVDLAGSEKVGKTGASGQTLEEAKKINKSLSSLGMVINALTDGKSSHVPYRDSKLTRILQESLGGNSRTTLIINCSPAAYNVSETLSTLRFGMRAKKIRNRAKINQDLSPAELKALLKKAKAQVLTFSQYIHHLERELFIWRSGRKVASEEQVSIDRIPATAPLRLTQEPLAIPAGTPASSGTPQSLMSPAVTSNDSSRPWTPTPLADDEREEFLARENALMDTLSEKEDEIARLQKKLENLKKNGDGSILDENKSLIEELSSSKALCDKLKYENNEMAINCDTLEDHTKQLQASLGEALLKISQLENAHPIDKRKERLKEKRVEKIARIMSQPSGVMSIRSQENEMRDMIQQLKKFETEDYLSPAQITELKAESMELRFQILLANRQLEELREDNELYRIEHVSMAAKVKSIETDYEELLLNGTCAQLDPQDAMKAFQDRIQSMFERKLHEHIAAIAGMKRRADNKAEHAQRLLQQVEELMKENERLKSELARQEASSGAQQRIQQLSEDMTKQLEEFQEFKTSLAADLEERCGRIAELELMLEETQKEYQTSLSQNSKNTNYKRKMDILESHLEALVALQKQLTNQNLQLKKDLVVMEKKLNTRNDRINSLERLLEDSQNKHKTQAERFDLQLKMIKDRNEQRNRMVRVGSVSSEHSSAYSTSPASVPNVQYSRIAKPMRGGAAGSVRVTSPPPQAPLTRKISTKPRITLNSNKRI</sequence>
<proteinExistence type="predicted"/>
<comment type="caution">
    <text evidence="1">The sequence shown here is derived from an EMBL/GenBank/DDBJ whole genome shotgun (WGS) entry which is preliminary data.</text>
</comment>
<keyword evidence="2" id="KW-1185">Reference proteome</keyword>
<evidence type="ECO:0000313" key="1">
    <source>
        <dbReference type="EMBL" id="KAJ9064903.1"/>
    </source>
</evidence>
<evidence type="ECO:0000313" key="2">
    <source>
        <dbReference type="Proteomes" id="UP001165960"/>
    </source>
</evidence>